<dbReference type="PROSITE" id="PS00125">
    <property type="entry name" value="SER_THR_PHOSPHATASE"/>
    <property type="match status" value="1"/>
</dbReference>
<evidence type="ECO:0000259" key="5">
    <source>
        <dbReference type="PROSITE" id="PS00125"/>
    </source>
</evidence>
<dbReference type="AlphaFoldDB" id="A4S3R4"/>
<feature type="non-terminal residue" evidence="6">
    <location>
        <position position="284"/>
    </location>
</feature>
<protein>
    <recommendedName>
        <fullName evidence="4">Serine/threonine-protein phosphatase</fullName>
        <ecNumber evidence="4">3.1.3.16</ecNumber>
    </recommendedName>
</protein>
<feature type="domain" description="Serine/threonine specific protein phosphatases" evidence="5">
    <location>
        <begin position="110"/>
        <end position="115"/>
    </location>
</feature>
<evidence type="ECO:0000256" key="4">
    <source>
        <dbReference type="RuleBase" id="RU004273"/>
    </source>
</evidence>
<dbReference type="eggNOG" id="KOG0376">
    <property type="taxonomic scope" value="Eukaryota"/>
</dbReference>
<dbReference type="PANTHER" id="PTHR45668:SF5">
    <property type="entry name" value="SERINE_THREONINE-PROTEIN PHOSPHATASE 5"/>
    <property type="match status" value="1"/>
</dbReference>
<organism evidence="6 7">
    <name type="scientific">Ostreococcus lucimarinus (strain CCE9901)</name>
    <dbReference type="NCBI Taxonomy" id="436017"/>
    <lineage>
        <taxon>Eukaryota</taxon>
        <taxon>Viridiplantae</taxon>
        <taxon>Chlorophyta</taxon>
        <taxon>Mamiellophyceae</taxon>
        <taxon>Mamiellales</taxon>
        <taxon>Bathycoccaceae</taxon>
        <taxon>Ostreococcus</taxon>
    </lineage>
</organism>
<evidence type="ECO:0000256" key="2">
    <source>
        <dbReference type="ARBA" id="ARBA00022723"/>
    </source>
</evidence>
<dbReference type="EMBL" id="CP000590">
    <property type="protein sequence ID" value="ABO98258.1"/>
    <property type="molecule type" value="Genomic_DNA"/>
</dbReference>
<dbReference type="SMART" id="SM00156">
    <property type="entry name" value="PP2Ac"/>
    <property type="match status" value="1"/>
</dbReference>
<gene>
    <name evidence="6" type="ORF">OSTLU_3117</name>
</gene>
<keyword evidence="3" id="KW-0464">Manganese</keyword>
<reference evidence="6 7" key="1">
    <citation type="journal article" date="2007" name="Proc. Natl. Acad. Sci. U.S.A.">
        <title>The tiny eukaryote Ostreococcus provides genomic insights into the paradox of plankton speciation.</title>
        <authorList>
            <person name="Palenik B."/>
            <person name="Grimwood J."/>
            <person name="Aerts A."/>
            <person name="Rouze P."/>
            <person name="Salamov A."/>
            <person name="Putnam N."/>
            <person name="Dupont C."/>
            <person name="Jorgensen R."/>
            <person name="Derelle E."/>
            <person name="Rombauts S."/>
            <person name="Zhou K."/>
            <person name="Otillar R."/>
            <person name="Merchant S.S."/>
            <person name="Podell S."/>
            <person name="Gaasterland T."/>
            <person name="Napoli C."/>
            <person name="Gendler K."/>
            <person name="Manuell A."/>
            <person name="Tai V."/>
            <person name="Vallon O."/>
            <person name="Piganeau G."/>
            <person name="Jancek S."/>
            <person name="Heijde M."/>
            <person name="Jabbari K."/>
            <person name="Bowler C."/>
            <person name="Lohr M."/>
            <person name="Robbens S."/>
            <person name="Werner G."/>
            <person name="Dubchak I."/>
            <person name="Pazour G.J."/>
            <person name="Ren Q."/>
            <person name="Paulsen I."/>
            <person name="Delwiche C."/>
            <person name="Schmutz J."/>
            <person name="Rokhsar D."/>
            <person name="Van de Peer Y."/>
            <person name="Moreau H."/>
            <person name="Grigoriev I.V."/>
        </authorList>
    </citation>
    <scope>NUCLEOTIDE SEQUENCE [LARGE SCALE GENOMIC DNA]</scope>
    <source>
        <strain evidence="6 7">CCE9901</strain>
    </source>
</reference>
<dbReference type="PRINTS" id="PR00114">
    <property type="entry name" value="STPHPHTASE"/>
</dbReference>
<accession>A4S3R4</accession>
<keyword evidence="2" id="KW-0479">Metal-binding</keyword>
<evidence type="ECO:0000313" key="6">
    <source>
        <dbReference type="EMBL" id="ABO98258.1"/>
    </source>
</evidence>
<comment type="cofactor">
    <cofactor evidence="1">
        <name>Mn(2+)</name>
        <dbReference type="ChEBI" id="CHEBI:29035"/>
    </cofactor>
</comment>
<dbReference type="GeneID" id="5004149"/>
<dbReference type="InterPro" id="IPR029052">
    <property type="entry name" value="Metallo-depent_PP-like"/>
</dbReference>
<evidence type="ECO:0000313" key="7">
    <source>
        <dbReference type="Proteomes" id="UP000001568"/>
    </source>
</evidence>
<evidence type="ECO:0000256" key="1">
    <source>
        <dbReference type="ARBA" id="ARBA00001936"/>
    </source>
</evidence>
<dbReference type="InterPro" id="IPR051134">
    <property type="entry name" value="PPP_phosphatase"/>
</dbReference>
<comment type="catalytic activity">
    <reaction evidence="4">
        <text>O-phospho-L-threonyl-[protein] + H2O = L-threonyl-[protein] + phosphate</text>
        <dbReference type="Rhea" id="RHEA:47004"/>
        <dbReference type="Rhea" id="RHEA-COMP:11060"/>
        <dbReference type="Rhea" id="RHEA-COMP:11605"/>
        <dbReference type="ChEBI" id="CHEBI:15377"/>
        <dbReference type="ChEBI" id="CHEBI:30013"/>
        <dbReference type="ChEBI" id="CHEBI:43474"/>
        <dbReference type="ChEBI" id="CHEBI:61977"/>
        <dbReference type="EC" id="3.1.3.16"/>
    </reaction>
</comment>
<dbReference type="RefSeq" id="XP_001419965.1">
    <property type="nucleotide sequence ID" value="XM_001419928.1"/>
</dbReference>
<dbReference type="KEGG" id="olu:OSTLU_3117"/>
<dbReference type="OrthoDB" id="497745at2759"/>
<dbReference type="PANTHER" id="PTHR45668">
    <property type="entry name" value="SERINE/THREONINE-PROTEIN PHOSPHATASE 5-RELATED"/>
    <property type="match status" value="1"/>
</dbReference>
<evidence type="ECO:0000256" key="3">
    <source>
        <dbReference type="ARBA" id="ARBA00023211"/>
    </source>
</evidence>
<dbReference type="GO" id="GO:0046872">
    <property type="term" value="F:metal ion binding"/>
    <property type="evidence" value="ECO:0007669"/>
    <property type="project" value="UniProtKB-KW"/>
</dbReference>
<sequence length="284" mass="31363">LEDIIDSLKRGNVFSLIDAMAILQAATVRFAEEESVNYVNAEPGGSVVVVGDLHGQLHDLLFVLKERGMPSDKVKYVFNGDLVDRGNHGCEIALLLCALKLASPRCVFINRGNHEEAFINIYSGFEEECLQKYDHKVFQMFQSCFDWLPYACVVNESVFVIHGGPPCDEGATVDEVRTLPRGAESARVSVDKRRVGWYKELVWSDPHPEATFIGSVPSHRGAGVLWGKDVSERFLQKNKLEVIIRSHQCVAGGVETCHGGKVFTLFSASRYCGTGENKGAILSL</sequence>
<dbReference type="Proteomes" id="UP000001568">
    <property type="component" value="Chromosome 10"/>
</dbReference>
<feature type="non-terminal residue" evidence="6">
    <location>
        <position position="1"/>
    </location>
</feature>
<dbReference type="Gene3D" id="3.60.21.10">
    <property type="match status" value="1"/>
</dbReference>
<dbReference type="GO" id="GO:0004722">
    <property type="term" value="F:protein serine/threonine phosphatase activity"/>
    <property type="evidence" value="ECO:0007669"/>
    <property type="project" value="UniProtKB-EC"/>
</dbReference>
<dbReference type="InterPro" id="IPR004843">
    <property type="entry name" value="Calcineurin-like_PHP"/>
</dbReference>
<proteinExistence type="inferred from homology"/>
<dbReference type="HOGENOM" id="CLU_004962_0_5_1"/>
<dbReference type="InterPro" id="IPR006186">
    <property type="entry name" value="Ser/Thr-sp_prot-phosphatase"/>
</dbReference>
<dbReference type="Pfam" id="PF00149">
    <property type="entry name" value="Metallophos"/>
    <property type="match status" value="1"/>
</dbReference>
<keyword evidence="4" id="KW-0378">Hydrolase</keyword>
<keyword evidence="7" id="KW-1185">Reference proteome</keyword>
<name>A4S3R4_OSTLU</name>
<dbReference type="SUPFAM" id="SSF56300">
    <property type="entry name" value="Metallo-dependent phosphatases"/>
    <property type="match status" value="1"/>
</dbReference>
<comment type="similarity">
    <text evidence="4">Belongs to the PPP phosphatase family.</text>
</comment>
<dbReference type="STRING" id="436017.A4S3R4"/>
<dbReference type="EC" id="3.1.3.16" evidence="4"/>